<reference evidence="1 2" key="1">
    <citation type="submission" date="2016-10" db="EMBL/GenBank/DDBJ databases">
        <authorList>
            <person name="Varghese N."/>
            <person name="Submissions S."/>
        </authorList>
    </citation>
    <scope>NUCLEOTIDE SEQUENCE [LARGE SCALE GENOMIC DNA]</scope>
    <source>
        <strain evidence="2">DSM 19823 / KCTC 23066 / CCTCC M 208030 / D25</strain>
    </source>
</reference>
<dbReference type="KEGG" id="mpw:MPR_2081"/>
<comment type="caution">
    <text evidence="1">The sequence shown here is derived from an EMBL/GenBank/DDBJ whole genome shotgun (WGS) entry which is preliminary data.</text>
</comment>
<dbReference type="Proteomes" id="UP000183496">
    <property type="component" value="Unassembled WGS sequence"/>
</dbReference>
<dbReference type="RefSeq" id="WP_041892282.1">
    <property type="nucleotide sequence ID" value="NZ_CP010817.1"/>
</dbReference>
<accession>A0AAJ4W5I4</accession>
<proteinExistence type="predicted"/>
<organism evidence="1 2">
    <name type="scientific">Myroides profundi</name>
    <dbReference type="NCBI Taxonomy" id="480520"/>
    <lineage>
        <taxon>Bacteria</taxon>
        <taxon>Pseudomonadati</taxon>
        <taxon>Bacteroidota</taxon>
        <taxon>Flavobacteriia</taxon>
        <taxon>Flavobacteriales</taxon>
        <taxon>Flavobacteriaceae</taxon>
        <taxon>Myroides</taxon>
    </lineage>
</organism>
<dbReference type="AlphaFoldDB" id="A0AAJ4W5I4"/>
<dbReference type="EMBL" id="FOFY01000011">
    <property type="protein sequence ID" value="SER25331.1"/>
    <property type="molecule type" value="Genomic_DNA"/>
</dbReference>
<protein>
    <recommendedName>
        <fullName evidence="3">Type VI secretion system baseplate subunit TssG</fullName>
    </recommendedName>
</protein>
<name>A0AAJ4W5I4_MYRPR</name>
<evidence type="ECO:0008006" key="3">
    <source>
        <dbReference type="Google" id="ProtNLM"/>
    </source>
</evidence>
<evidence type="ECO:0000313" key="1">
    <source>
        <dbReference type="EMBL" id="SER25331.1"/>
    </source>
</evidence>
<gene>
    <name evidence="1" type="ORF">SAMN04488089_111139</name>
</gene>
<evidence type="ECO:0000313" key="2">
    <source>
        <dbReference type="Proteomes" id="UP000183496"/>
    </source>
</evidence>
<keyword evidence="2" id="KW-1185">Reference proteome</keyword>
<sequence>MKEFDKLNIKDYNNLSTDYKAEVIAYNIWKYYKEVDYVFLKKLGSNNRSFHKDLKAIKEEYIDLNEKIISVESYREGIYDYMPEGVFHPPSLKGKGQNITEVVEQIRYEKRIEKKAREFFQPFELEIYFSHLKALELSDSFDVIADKSEFLNMIEQLWPLLKSLDLKSAKIFACLLPYFHSARGKKSWIEKCLSSFLNIPVKVSFTPNKISELDELSSELVLSEIRLGLSSVLTGDHFDGERNWKFSFGPIKYEDLHLYLNGSPLRQLLDVIYDYCLPVTVTVKQEFITNRNENSFKIDNNNNSLLGYSTYL</sequence>